<comment type="similarity">
    <text evidence="7">Belongs to the DNA polymerase HolA subunit family.</text>
</comment>
<proteinExistence type="inferred from homology"/>
<dbReference type="InterPro" id="IPR005790">
    <property type="entry name" value="DNA_polIII_delta"/>
</dbReference>
<gene>
    <name evidence="11" type="primary">holA</name>
    <name evidence="11" type="ORF">OEV82_00610</name>
</gene>
<dbReference type="PANTHER" id="PTHR34388">
    <property type="entry name" value="DNA POLYMERASE III SUBUNIT DELTA"/>
    <property type="match status" value="1"/>
</dbReference>
<dbReference type="SUPFAM" id="SSF52540">
    <property type="entry name" value="P-loop containing nucleoside triphosphate hydrolases"/>
    <property type="match status" value="1"/>
</dbReference>
<keyword evidence="6" id="KW-0239">DNA-directed DNA polymerase</keyword>
<evidence type="ECO:0000259" key="9">
    <source>
        <dbReference type="Pfam" id="PF06144"/>
    </source>
</evidence>
<dbReference type="Gene3D" id="1.20.272.10">
    <property type="match status" value="1"/>
</dbReference>
<evidence type="ECO:0000256" key="3">
    <source>
        <dbReference type="ARBA" id="ARBA00022679"/>
    </source>
</evidence>
<dbReference type="GO" id="GO:0003887">
    <property type="term" value="F:DNA-directed DNA polymerase activity"/>
    <property type="evidence" value="ECO:0007669"/>
    <property type="project" value="UniProtKB-EC"/>
</dbReference>
<dbReference type="InterPro" id="IPR008921">
    <property type="entry name" value="DNA_pol3_clamp-load_cplx_C"/>
</dbReference>
<keyword evidence="4 11" id="KW-0548">Nucleotidyltransferase</keyword>
<dbReference type="Pfam" id="PF06144">
    <property type="entry name" value="DNA_pol3_delta"/>
    <property type="match status" value="1"/>
</dbReference>
<evidence type="ECO:0000313" key="11">
    <source>
        <dbReference type="EMBL" id="MCU9592952.1"/>
    </source>
</evidence>
<keyword evidence="5" id="KW-0235">DNA replication</keyword>
<dbReference type="RefSeq" id="WP_263060675.1">
    <property type="nucleotide sequence ID" value="NZ_JAOUSE010000001.1"/>
</dbReference>
<evidence type="ECO:0000256" key="6">
    <source>
        <dbReference type="ARBA" id="ARBA00022932"/>
    </source>
</evidence>
<dbReference type="Gene3D" id="1.10.8.60">
    <property type="match status" value="1"/>
</dbReference>
<organism evidence="11 12">
    <name type="scientific">Pallidibacillus thermolactis</name>
    <dbReference type="NCBI Taxonomy" id="251051"/>
    <lineage>
        <taxon>Bacteria</taxon>
        <taxon>Bacillati</taxon>
        <taxon>Bacillota</taxon>
        <taxon>Bacilli</taxon>
        <taxon>Bacillales</taxon>
        <taxon>Bacillaceae</taxon>
        <taxon>Pallidibacillus</taxon>
    </lineage>
</organism>
<evidence type="ECO:0000313" key="12">
    <source>
        <dbReference type="Proteomes" id="UP001208656"/>
    </source>
</evidence>
<dbReference type="InterPro" id="IPR048466">
    <property type="entry name" value="DNA_pol3_delta-like_C"/>
</dbReference>
<dbReference type="EMBL" id="JAOUSE010000001">
    <property type="protein sequence ID" value="MCU9592952.1"/>
    <property type="molecule type" value="Genomic_DNA"/>
</dbReference>
<evidence type="ECO:0000256" key="8">
    <source>
        <dbReference type="ARBA" id="ARBA00049244"/>
    </source>
</evidence>
<dbReference type="InterPro" id="IPR010372">
    <property type="entry name" value="DNA_pol3_delta_N"/>
</dbReference>
<evidence type="ECO:0000259" key="10">
    <source>
        <dbReference type="Pfam" id="PF21694"/>
    </source>
</evidence>
<keyword evidence="3 11" id="KW-0808">Transferase</keyword>
<comment type="caution">
    <text evidence="11">The sequence shown here is derived from an EMBL/GenBank/DDBJ whole genome shotgun (WGS) entry which is preliminary data.</text>
</comment>
<name>A0ABT2WFV7_9BACI</name>
<dbReference type="EC" id="2.7.7.7" evidence="1"/>
<evidence type="ECO:0000256" key="2">
    <source>
        <dbReference type="ARBA" id="ARBA00017703"/>
    </source>
</evidence>
<comment type="catalytic activity">
    <reaction evidence="8">
        <text>DNA(n) + a 2'-deoxyribonucleoside 5'-triphosphate = DNA(n+1) + diphosphate</text>
        <dbReference type="Rhea" id="RHEA:22508"/>
        <dbReference type="Rhea" id="RHEA-COMP:17339"/>
        <dbReference type="Rhea" id="RHEA-COMP:17340"/>
        <dbReference type="ChEBI" id="CHEBI:33019"/>
        <dbReference type="ChEBI" id="CHEBI:61560"/>
        <dbReference type="ChEBI" id="CHEBI:173112"/>
        <dbReference type="EC" id="2.7.7.7"/>
    </reaction>
</comment>
<evidence type="ECO:0000256" key="5">
    <source>
        <dbReference type="ARBA" id="ARBA00022705"/>
    </source>
</evidence>
<feature type="domain" description="DNA polymerase III delta N-terminal" evidence="9">
    <location>
        <begin position="18"/>
        <end position="143"/>
    </location>
</feature>
<dbReference type="SUPFAM" id="SSF48019">
    <property type="entry name" value="post-AAA+ oligomerization domain-like"/>
    <property type="match status" value="1"/>
</dbReference>
<reference evidence="11 12" key="1">
    <citation type="submission" date="2022-10" db="EMBL/GenBank/DDBJ databases">
        <title>Description of Fervidibacillus gen. nov. in the family Fervidibacillaceae fam. nov. with two species, Fervidibacillus albus sp. nov., and Fervidibacillus halotolerans sp. nov., isolated from tidal flat sediments.</title>
        <authorList>
            <person name="Kwon K.K."/>
            <person name="Yang S.-H."/>
        </authorList>
    </citation>
    <scope>NUCLEOTIDE SEQUENCE [LARGE SCALE GENOMIC DNA]</scope>
    <source>
        <strain evidence="11 12">DSM 23332</strain>
    </source>
</reference>
<sequence length="346" mass="40573">MFSKVWKELKQKKFSPIYLLYGNENFLINKTKDLIIQEAIQEEEVEFNLSIYDLEDTPVETVIEDCETIPFFGERKIVIAHHPLFLTSEKGKDKVEHNLKIFEQYIENPVPTTILVLIAPYEKLDERKKLTKALKKHARTLQATGLSEKEIKQWIREQVSENGNEMTNDGVELLYQYVGPNLTLLHNELEKLFLYCEQQIIDDEVVHLLVAKSLEDNIFALVDQVIKRNLDKALEIYYDLLKQNEEPIKILAVIASQLRFIYEVKTLLHKGYGEKQIASILKVHPYRVKLTIPKAKNFEEKRILAMVNYLADLDYKLKSGYGNKEKLIELFFFTFLTRDNEETIRS</sequence>
<dbReference type="NCBIfam" id="TIGR01128">
    <property type="entry name" value="holA"/>
    <property type="match status" value="1"/>
</dbReference>
<dbReference type="InterPro" id="IPR027417">
    <property type="entry name" value="P-loop_NTPase"/>
</dbReference>
<dbReference type="Proteomes" id="UP001208656">
    <property type="component" value="Unassembled WGS sequence"/>
</dbReference>
<accession>A0ABT2WFV7</accession>
<keyword evidence="12" id="KW-1185">Reference proteome</keyword>
<protein>
    <recommendedName>
        <fullName evidence="2">DNA polymerase III subunit delta</fullName>
        <ecNumber evidence="1">2.7.7.7</ecNumber>
    </recommendedName>
</protein>
<evidence type="ECO:0000256" key="7">
    <source>
        <dbReference type="ARBA" id="ARBA00034754"/>
    </source>
</evidence>
<evidence type="ECO:0000256" key="1">
    <source>
        <dbReference type="ARBA" id="ARBA00012417"/>
    </source>
</evidence>
<feature type="domain" description="DNA polymerase III delta subunit-like C-terminal" evidence="10">
    <location>
        <begin position="215"/>
        <end position="334"/>
    </location>
</feature>
<evidence type="ECO:0000256" key="4">
    <source>
        <dbReference type="ARBA" id="ARBA00022695"/>
    </source>
</evidence>
<dbReference type="Pfam" id="PF21694">
    <property type="entry name" value="DNA_pol3_delta_C"/>
    <property type="match status" value="1"/>
</dbReference>
<dbReference type="Gene3D" id="3.40.50.300">
    <property type="entry name" value="P-loop containing nucleotide triphosphate hydrolases"/>
    <property type="match status" value="1"/>
</dbReference>
<dbReference type="PANTHER" id="PTHR34388:SF1">
    <property type="entry name" value="DNA POLYMERASE III SUBUNIT DELTA"/>
    <property type="match status" value="1"/>
</dbReference>